<protein>
    <submittedName>
        <fullName evidence="1">Uncharacterized protein</fullName>
    </submittedName>
</protein>
<dbReference type="EMBL" id="LR031877">
    <property type="protein sequence ID" value="VDD42511.1"/>
    <property type="molecule type" value="Genomic_DNA"/>
</dbReference>
<name>A0A3P6F3H7_BRAOL</name>
<evidence type="ECO:0000313" key="1">
    <source>
        <dbReference type="EMBL" id="VDD42511.1"/>
    </source>
</evidence>
<reference evidence="1" key="1">
    <citation type="submission" date="2018-11" db="EMBL/GenBank/DDBJ databases">
        <authorList>
            <consortium name="Genoscope - CEA"/>
            <person name="William W."/>
        </authorList>
    </citation>
    <scope>NUCLEOTIDE SEQUENCE</scope>
</reference>
<gene>
    <name evidence="1" type="ORF">BOLC5T30058H</name>
</gene>
<sequence>MGLQGQLSDVSSDSLSLSCSSLFSPYSSAVSALSSSLPAIPLLISPSTTAPS</sequence>
<proteinExistence type="predicted"/>
<dbReference type="AlphaFoldDB" id="A0A3P6F3H7"/>
<organism evidence="1">
    <name type="scientific">Brassica oleracea</name>
    <name type="common">Wild cabbage</name>
    <dbReference type="NCBI Taxonomy" id="3712"/>
    <lineage>
        <taxon>Eukaryota</taxon>
        <taxon>Viridiplantae</taxon>
        <taxon>Streptophyta</taxon>
        <taxon>Embryophyta</taxon>
        <taxon>Tracheophyta</taxon>
        <taxon>Spermatophyta</taxon>
        <taxon>Magnoliopsida</taxon>
        <taxon>eudicotyledons</taxon>
        <taxon>Gunneridae</taxon>
        <taxon>Pentapetalae</taxon>
        <taxon>rosids</taxon>
        <taxon>malvids</taxon>
        <taxon>Brassicales</taxon>
        <taxon>Brassicaceae</taxon>
        <taxon>Brassiceae</taxon>
        <taxon>Brassica</taxon>
    </lineage>
</organism>
<accession>A0A3P6F3H7</accession>